<gene>
    <name evidence="3" type="ORF">JCM9140_2259</name>
</gene>
<evidence type="ECO:0000313" key="4">
    <source>
        <dbReference type="Proteomes" id="UP000018890"/>
    </source>
</evidence>
<evidence type="ECO:0000256" key="1">
    <source>
        <dbReference type="SAM" id="Phobius"/>
    </source>
</evidence>
<dbReference type="EMBL" id="BAUT01000020">
    <property type="protein sequence ID" value="GAE26220.1"/>
    <property type="molecule type" value="Genomic_DNA"/>
</dbReference>
<organism evidence="3 4">
    <name type="scientific">Halalkalibacter wakoensis JCM 9140</name>
    <dbReference type="NCBI Taxonomy" id="1236970"/>
    <lineage>
        <taxon>Bacteria</taxon>
        <taxon>Bacillati</taxon>
        <taxon>Bacillota</taxon>
        <taxon>Bacilli</taxon>
        <taxon>Bacillales</taxon>
        <taxon>Bacillaceae</taxon>
        <taxon>Halalkalibacter</taxon>
    </lineage>
</organism>
<accession>W4Q2P7</accession>
<keyword evidence="1" id="KW-0472">Membrane</keyword>
<name>W4Q2P7_9BACI</name>
<keyword evidence="4" id="KW-1185">Reference proteome</keyword>
<protein>
    <submittedName>
        <fullName evidence="3">Phosphoesterase</fullName>
    </submittedName>
</protein>
<dbReference type="AlphaFoldDB" id="W4Q2P7"/>
<dbReference type="Proteomes" id="UP000018890">
    <property type="component" value="Unassembled WGS sequence"/>
</dbReference>
<reference evidence="3" key="1">
    <citation type="journal article" date="2014" name="Genome Announc.">
        <title>Draft Genome Sequences of Three Alkaliphilic Bacillus Strains, Bacillus wakoensis JCM 9140T, Bacillus akibai JCM 9157T, and Bacillus hemicellulosilyticus JCM 9152T.</title>
        <authorList>
            <person name="Yuki M."/>
            <person name="Oshima K."/>
            <person name="Suda W."/>
            <person name="Oshida Y."/>
            <person name="Kitamura K."/>
            <person name="Iida T."/>
            <person name="Hattori M."/>
            <person name="Ohkuma M."/>
        </authorList>
    </citation>
    <scope>NUCLEOTIDE SEQUENCE [LARGE SCALE GENOMIC DNA]</scope>
    <source>
        <strain evidence="3">JCM 9140</strain>
    </source>
</reference>
<comment type="caution">
    <text evidence="3">The sequence shown here is derived from an EMBL/GenBank/DDBJ whole genome shotgun (WGS) entry which is preliminary data.</text>
</comment>
<dbReference type="Pfam" id="PF21370">
    <property type="entry name" value="PAS_GdpP"/>
    <property type="match status" value="1"/>
</dbReference>
<feature type="domain" description="Cyclic-di-AMP phosphodiesterase GdpP-like PAS" evidence="2">
    <location>
        <begin position="72"/>
        <end position="157"/>
    </location>
</feature>
<feature type="transmembrane region" description="Helical" evidence="1">
    <location>
        <begin position="12"/>
        <end position="31"/>
    </location>
</feature>
<dbReference type="STRING" id="1236970.JCM9140_2259"/>
<proteinExistence type="predicted"/>
<sequence length="162" mass="18914">MPKFLLKRWHGYHVITLFVTAFLFISVLTWYQWQIGVVGFLILGAIAIYAVQARIYFERDLEEYILTLSYRVSKAGEDAVTKMPLGILLYNEERKIQWANPYISSVISSDVVGKQVEEISESLQTLLDDDVKIDTIKIGDKFFHVSIEADERLIYFFKCYRK</sequence>
<evidence type="ECO:0000313" key="3">
    <source>
        <dbReference type="EMBL" id="GAE26220.1"/>
    </source>
</evidence>
<keyword evidence="1" id="KW-1133">Transmembrane helix</keyword>
<dbReference type="InterPro" id="IPR049553">
    <property type="entry name" value="GdpP-like_PAS"/>
</dbReference>
<feature type="transmembrane region" description="Helical" evidence="1">
    <location>
        <begin position="37"/>
        <end position="57"/>
    </location>
</feature>
<evidence type="ECO:0000259" key="2">
    <source>
        <dbReference type="Pfam" id="PF21370"/>
    </source>
</evidence>
<dbReference type="Gene3D" id="3.30.450.20">
    <property type="entry name" value="PAS domain"/>
    <property type="match status" value="1"/>
</dbReference>
<keyword evidence="1" id="KW-0812">Transmembrane</keyword>